<dbReference type="Proteomes" id="UP000266673">
    <property type="component" value="Unassembled WGS sequence"/>
</dbReference>
<protein>
    <recommendedName>
        <fullName evidence="1">Protein kinase domain-containing protein</fullName>
    </recommendedName>
</protein>
<evidence type="ECO:0000313" key="2">
    <source>
        <dbReference type="EMBL" id="RIB19468.1"/>
    </source>
</evidence>
<reference evidence="2 3" key="1">
    <citation type="submission" date="2018-06" db="EMBL/GenBank/DDBJ databases">
        <title>Comparative genomics reveals the genomic features of Rhizophagus irregularis, R. cerebriforme, R. diaphanum and Gigaspora rosea, and their symbiotic lifestyle signature.</title>
        <authorList>
            <person name="Morin E."/>
            <person name="San Clemente H."/>
            <person name="Chen E.C.H."/>
            <person name="De La Providencia I."/>
            <person name="Hainaut M."/>
            <person name="Kuo A."/>
            <person name="Kohler A."/>
            <person name="Murat C."/>
            <person name="Tang N."/>
            <person name="Roy S."/>
            <person name="Loubradou J."/>
            <person name="Henrissat B."/>
            <person name="Grigoriev I.V."/>
            <person name="Corradi N."/>
            <person name="Roux C."/>
            <person name="Martin F.M."/>
        </authorList>
    </citation>
    <scope>NUCLEOTIDE SEQUENCE [LARGE SCALE GENOMIC DNA]</scope>
    <source>
        <strain evidence="2 3">DAOM 194757</strain>
    </source>
</reference>
<keyword evidence="3" id="KW-1185">Reference proteome</keyword>
<sequence length="140" mass="16136">MNSKSAIDFVEWIPYEQFEQIEKINNGGFGTIYSAVWKQGPLHMTAYKFGRTKKIQVTLKSGMFTEYLKELRMHIKCCTTSNLYANSLIGRKVGRSPILRCYGLTKRPISENNDEYMLVIQFAKDGDLQTYLSTNEMVGR</sequence>
<feature type="domain" description="Protein kinase" evidence="1">
    <location>
        <begin position="18"/>
        <end position="140"/>
    </location>
</feature>
<evidence type="ECO:0000313" key="3">
    <source>
        <dbReference type="Proteomes" id="UP000266673"/>
    </source>
</evidence>
<evidence type="ECO:0000259" key="1">
    <source>
        <dbReference type="PROSITE" id="PS50011"/>
    </source>
</evidence>
<dbReference type="OrthoDB" id="2423203at2759"/>
<dbReference type="EMBL" id="QKWP01000471">
    <property type="protein sequence ID" value="RIB19468.1"/>
    <property type="molecule type" value="Genomic_DNA"/>
</dbReference>
<dbReference type="STRING" id="44941.A0A397VCL4"/>
<dbReference type="AlphaFoldDB" id="A0A397VCL4"/>
<gene>
    <name evidence="2" type="ORF">C2G38_2036024</name>
</gene>
<name>A0A397VCL4_9GLOM</name>
<accession>A0A397VCL4</accession>
<comment type="caution">
    <text evidence="2">The sequence shown here is derived from an EMBL/GenBank/DDBJ whole genome shotgun (WGS) entry which is preliminary data.</text>
</comment>
<dbReference type="InterPro" id="IPR000719">
    <property type="entry name" value="Prot_kinase_dom"/>
</dbReference>
<organism evidence="2 3">
    <name type="scientific">Gigaspora rosea</name>
    <dbReference type="NCBI Taxonomy" id="44941"/>
    <lineage>
        <taxon>Eukaryota</taxon>
        <taxon>Fungi</taxon>
        <taxon>Fungi incertae sedis</taxon>
        <taxon>Mucoromycota</taxon>
        <taxon>Glomeromycotina</taxon>
        <taxon>Glomeromycetes</taxon>
        <taxon>Diversisporales</taxon>
        <taxon>Gigasporaceae</taxon>
        <taxon>Gigaspora</taxon>
    </lineage>
</organism>
<dbReference type="SUPFAM" id="SSF56112">
    <property type="entry name" value="Protein kinase-like (PK-like)"/>
    <property type="match status" value="1"/>
</dbReference>
<dbReference type="PROSITE" id="PS50011">
    <property type="entry name" value="PROTEIN_KINASE_DOM"/>
    <property type="match status" value="1"/>
</dbReference>
<dbReference type="InterPro" id="IPR011009">
    <property type="entry name" value="Kinase-like_dom_sf"/>
</dbReference>
<dbReference type="Gene3D" id="1.10.510.10">
    <property type="entry name" value="Transferase(Phosphotransferase) domain 1"/>
    <property type="match status" value="1"/>
</dbReference>
<dbReference type="GO" id="GO:0004672">
    <property type="term" value="F:protein kinase activity"/>
    <property type="evidence" value="ECO:0007669"/>
    <property type="project" value="InterPro"/>
</dbReference>
<dbReference type="GO" id="GO:0005524">
    <property type="term" value="F:ATP binding"/>
    <property type="evidence" value="ECO:0007669"/>
    <property type="project" value="InterPro"/>
</dbReference>
<proteinExistence type="predicted"/>